<accession>F9HCX0</accession>
<dbReference type="EMBL" id="AFQT01000042">
    <property type="protein sequence ID" value="EGP67764.1"/>
    <property type="molecule type" value="Genomic_DNA"/>
</dbReference>
<gene>
    <name evidence="2" type="ORF">HMPREF9958_0953</name>
</gene>
<dbReference type="Proteomes" id="UP000003815">
    <property type="component" value="Unassembled WGS sequence"/>
</dbReference>
<dbReference type="AlphaFoldDB" id="F9HCX0"/>
<feature type="coiled-coil region" evidence="1">
    <location>
        <begin position="27"/>
        <end position="54"/>
    </location>
</feature>
<protein>
    <recommendedName>
        <fullName evidence="4">Secreted protein</fullName>
    </recommendedName>
</protein>
<evidence type="ECO:0000313" key="3">
    <source>
        <dbReference type="Proteomes" id="UP000003815"/>
    </source>
</evidence>
<comment type="caution">
    <text evidence="2">The sequence shown here is derived from an EMBL/GenBank/DDBJ whole genome shotgun (WGS) entry which is preliminary data.</text>
</comment>
<evidence type="ECO:0008006" key="4">
    <source>
        <dbReference type="Google" id="ProtNLM"/>
    </source>
</evidence>
<proteinExistence type="predicted"/>
<evidence type="ECO:0000313" key="2">
    <source>
        <dbReference type="EMBL" id="EGP67764.1"/>
    </source>
</evidence>
<keyword evidence="1" id="KW-0175">Coiled coil</keyword>
<reference evidence="2 3" key="1">
    <citation type="submission" date="2011-05" db="EMBL/GenBank/DDBJ databases">
        <authorList>
            <person name="Durkin A.S."/>
            <person name="Radune D."/>
            <person name="Hostetler J."/>
            <person name="Torralba M."/>
            <person name="Gillis M."/>
            <person name="Methe B."/>
            <person name="Sutton G."/>
            <person name="Nelson K.E."/>
        </authorList>
    </citation>
    <scope>NUCLEOTIDE SEQUENCE [LARGE SCALE GENOMIC DNA]</scope>
    <source>
        <strain evidence="2 3">SK1073</strain>
    </source>
</reference>
<sequence>MRKKRGIKKIVIFVLLSVLAFGNTIPYQQFVQKNRQMEVRVQAQKNRMDLMLERQIKE</sequence>
<dbReference type="NCBIfam" id="NF040904">
    <property type="entry name" value="PhrA_Strep"/>
    <property type="match status" value="1"/>
</dbReference>
<dbReference type="PATRIC" id="fig|1008452.3.peg.1466"/>
<organism evidence="2 3">
    <name type="scientific">Streptococcus mitis SK1073</name>
    <dbReference type="NCBI Taxonomy" id="1008452"/>
    <lineage>
        <taxon>Bacteria</taxon>
        <taxon>Bacillati</taxon>
        <taxon>Bacillota</taxon>
        <taxon>Bacilli</taxon>
        <taxon>Lactobacillales</taxon>
        <taxon>Streptococcaceae</taxon>
        <taxon>Streptococcus</taxon>
        <taxon>Streptococcus mitis group</taxon>
    </lineage>
</organism>
<name>F9HCX0_STRMT</name>
<evidence type="ECO:0000256" key="1">
    <source>
        <dbReference type="SAM" id="Coils"/>
    </source>
</evidence>